<dbReference type="InterPro" id="IPR000834">
    <property type="entry name" value="Peptidase_M14"/>
</dbReference>
<dbReference type="Proteomes" id="UP001209878">
    <property type="component" value="Unassembled WGS sequence"/>
</dbReference>
<evidence type="ECO:0000256" key="8">
    <source>
        <dbReference type="ARBA" id="ARBA00022801"/>
    </source>
</evidence>
<evidence type="ECO:0000256" key="6">
    <source>
        <dbReference type="ARBA" id="ARBA00022670"/>
    </source>
</evidence>
<dbReference type="InterPro" id="IPR011989">
    <property type="entry name" value="ARM-like"/>
</dbReference>
<dbReference type="CDD" id="cd06906">
    <property type="entry name" value="M14_Nna1"/>
    <property type="match status" value="1"/>
</dbReference>
<dbReference type="SUPFAM" id="SSF53187">
    <property type="entry name" value="Zn-dependent exopeptidases"/>
    <property type="match status" value="1"/>
</dbReference>
<evidence type="ECO:0000256" key="4">
    <source>
        <dbReference type="ARBA" id="ARBA00022490"/>
    </source>
</evidence>
<dbReference type="Gene3D" id="2.60.40.3120">
    <property type="match status" value="1"/>
</dbReference>
<organism evidence="16 17">
    <name type="scientific">Ridgeia piscesae</name>
    <name type="common">Tubeworm</name>
    <dbReference type="NCBI Taxonomy" id="27915"/>
    <lineage>
        <taxon>Eukaryota</taxon>
        <taxon>Metazoa</taxon>
        <taxon>Spiralia</taxon>
        <taxon>Lophotrochozoa</taxon>
        <taxon>Annelida</taxon>
        <taxon>Polychaeta</taxon>
        <taxon>Sedentaria</taxon>
        <taxon>Canalipalpata</taxon>
        <taxon>Sabellida</taxon>
        <taxon>Siboglinidae</taxon>
        <taxon>Ridgeia</taxon>
    </lineage>
</organism>
<keyword evidence="17" id="KW-1185">Reference proteome</keyword>
<feature type="domain" description="Peptidase M14" evidence="15">
    <location>
        <begin position="843"/>
        <end position="1141"/>
    </location>
</feature>
<dbReference type="Pfam" id="PF18027">
    <property type="entry name" value="Pepdidase_M14_N"/>
    <property type="match status" value="1"/>
</dbReference>
<dbReference type="SUPFAM" id="SSF48371">
    <property type="entry name" value="ARM repeat"/>
    <property type="match status" value="1"/>
</dbReference>
<dbReference type="Gene3D" id="3.40.630.10">
    <property type="entry name" value="Zn peptidases"/>
    <property type="match status" value="1"/>
</dbReference>
<protein>
    <recommendedName>
        <fullName evidence="12">tubulin-glutamate carboxypeptidase</fullName>
        <ecNumber evidence="12">3.4.17.24</ecNumber>
    </recommendedName>
</protein>
<comment type="similarity">
    <text evidence="3 13">Belongs to the peptidase M14 family.</text>
</comment>
<evidence type="ECO:0000313" key="17">
    <source>
        <dbReference type="Proteomes" id="UP001209878"/>
    </source>
</evidence>
<dbReference type="GO" id="GO:0005737">
    <property type="term" value="C:cytoplasm"/>
    <property type="evidence" value="ECO:0007669"/>
    <property type="project" value="UniProtKB-SubCell"/>
</dbReference>
<dbReference type="PROSITE" id="PS52035">
    <property type="entry name" value="PEPTIDASE_M14"/>
    <property type="match status" value="1"/>
</dbReference>
<evidence type="ECO:0000256" key="11">
    <source>
        <dbReference type="ARBA" id="ARBA00024524"/>
    </source>
</evidence>
<dbReference type="InterPro" id="IPR040626">
    <property type="entry name" value="Pepdidase_M14_N"/>
</dbReference>
<dbReference type="AlphaFoldDB" id="A0AAD9L2K0"/>
<keyword evidence="5" id="KW-0121">Carboxypeptidase</keyword>
<dbReference type="InterPro" id="IPR033852">
    <property type="entry name" value="CBPC1/4"/>
</dbReference>
<proteinExistence type="inferred from homology"/>
<feature type="active site" description="Proton donor/acceptor" evidence="13">
    <location>
        <position position="1101"/>
    </location>
</feature>
<dbReference type="InterPro" id="IPR016024">
    <property type="entry name" value="ARM-type_fold"/>
</dbReference>
<evidence type="ECO:0000256" key="5">
    <source>
        <dbReference type="ARBA" id="ARBA00022645"/>
    </source>
</evidence>
<keyword evidence="8" id="KW-0378">Hydrolase</keyword>
<dbReference type="Pfam" id="PF00246">
    <property type="entry name" value="Peptidase_M14"/>
    <property type="match status" value="1"/>
</dbReference>
<accession>A0AAD9L2K0</accession>
<dbReference type="PANTHER" id="PTHR12756">
    <property type="entry name" value="CYTOSOLIC CARBOXYPEPTIDASE"/>
    <property type="match status" value="1"/>
</dbReference>
<evidence type="ECO:0000256" key="14">
    <source>
        <dbReference type="SAM" id="MobiDB-lite"/>
    </source>
</evidence>
<sequence>MKNRQNRDVIMKNSCYIEQLLITLQNVSDSCTQQNILCVLNELIGKTEVNKKLNVLVGAGITNALFHVLVVESRTNPCPIDLLVTIHQLLIRIGPKDRKFCVKARLSQALGVTLHLIRTYIGHAKIVNYLVQVLKLYSANAVNACYLGKNGAVSHLFRILSLYGRKYLNHVRCALDTLALLVRSKSNSARAVGQGGVRVLLNMFSDWHKADGKNRHVNLRKAILNVLKHLTNLKAGRQALIDADGIRILYTTCQAATKCRELENIIFTSSLIMRKCFPKSHLPLDSLRSPFTFSLPDSDFHIIDDGEGQVSLPLTRLTRMLQQLRTGGENGYESSVDNDDDISSDDDVEIQKVMCPEDEDTDLSRDLPSYSRTWSDLSMYADFFPEITEFDIQFDDDDLDDDSDNALLLMTSEPVVKMRQWSGLHNSRSACSLPSMAKTALSQYFSPEVDSVSMSIRDLHLPPRGSNGSLHRSSSQLSGKEMAVYSRSRSLGFFYDLPQANAVNLKTGSSIFSLDISPQLSRQATPTSAHRRQGRVTPHGTLSPLLMPTAPRRSPEEWALNKSGIQPVGFSVKSLRDRSEAGSLTTSTSEDDYNMMFDHTEVYMDIAAQTRSVGRFNKVAYPDLHGHLPSPSKEQLPDKKFGTQRKMIFEDIERFINVESLLDRVVYDLDAIVTMAGPTYTTDYSNQSNRDKQRVEVPEGRYDHLMFNAQFESGNLRKAIQIRELEYDLILSPDINTNHHHQWFYFEVANMKADVEYRFNIINCEKLNSQFNFGMKPVMFSVAEAVAGRPYWLRVGSKICYYKNHFMRSAETTGGVKGKSYYTTTFSVTFPHENDVCYLAYHFPYTYTMLQTHIHKWENTYNRSQIYFRNQNLCHTLTGNRFPLLTITALPDVSSRTSLSDLKNRPYVFLTGRVHPGESNASWVMKGTIDFLLSDKPIAQSLRELYIFKVIPMLNPDGVINGNHRCSLVAEDLNRCWLRPCPKLHPTIFHSKGLLQYLCMVNKTPMVYCDYHGHSRRKNVFLYGCSRNLSWLSDNGCSMNPACSVNRIDDGCYKILPRILQHIAPAFSLSGCSFVVEKSKETTARVVVWRQFGIARSYTMESSYCGCDQGIYKNCFLGTRELEEMGCKFGEALYQLMVRHLQGSSSFGLQTAQRLDSPEEQLSDSCR</sequence>
<evidence type="ECO:0000256" key="13">
    <source>
        <dbReference type="PROSITE-ProRule" id="PRU01379"/>
    </source>
</evidence>
<evidence type="ECO:0000256" key="10">
    <source>
        <dbReference type="ARBA" id="ARBA00023049"/>
    </source>
</evidence>
<evidence type="ECO:0000256" key="1">
    <source>
        <dbReference type="ARBA" id="ARBA00001947"/>
    </source>
</evidence>
<keyword evidence="6" id="KW-0645">Protease</keyword>
<dbReference type="PANTHER" id="PTHR12756:SF11">
    <property type="entry name" value="CYTOSOLIC CARBOXYPEPTIDASE 1"/>
    <property type="match status" value="1"/>
</dbReference>
<keyword evidence="9" id="KW-0862">Zinc</keyword>
<dbReference type="GO" id="GO:0006508">
    <property type="term" value="P:proteolysis"/>
    <property type="evidence" value="ECO:0007669"/>
    <property type="project" value="UniProtKB-KW"/>
</dbReference>
<dbReference type="GO" id="GO:0008270">
    <property type="term" value="F:zinc ion binding"/>
    <property type="evidence" value="ECO:0007669"/>
    <property type="project" value="InterPro"/>
</dbReference>
<comment type="cofactor">
    <cofactor evidence="1">
        <name>Zn(2+)</name>
        <dbReference type="ChEBI" id="CHEBI:29105"/>
    </cofactor>
</comment>
<reference evidence="16" key="1">
    <citation type="journal article" date="2023" name="Mol. Biol. Evol.">
        <title>Third-Generation Sequencing Reveals the Adaptive Role of the Epigenome in Three Deep-Sea Polychaetes.</title>
        <authorList>
            <person name="Perez M."/>
            <person name="Aroh O."/>
            <person name="Sun Y."/>
            <person name="Lan Y."/>
            <person name="Juniper S.K."/>
            <person name="Young C.R."/>
            <person name="Angers B."/>
            <person name="Qian P.Y."/>
        </authorList>
    </citation>
    <scope>NUCLEOTIDE SEQUENCE</scope>
    <source>
        <strain evidence="16">R07B-5</strain>
    </source>
</reference>
<gene>
    <name evidence="16" type="ORF">NP493_405g01024</name>
</gene>
<comment type="subcellular location">
    <subcellularLocation>
        <location evidence="2">Cytoplasm</location>
    </subcellularLocation>
</comment>
<evidence type="ECO:0000256" key="7">
    <source>
        <dbReference type="ARBA" id="ARBA00022723"/>
    </source>
</evidence>
<dbReference type="Pfam" id="PF25571">
    <property type="entry name" value="TPR_CCP1_N"/>
    <property type="match status" value="1"/>
</dbReference>
<keyword evidence="4" id="KW-0963">Cytoplasm</keyword>
<dbReference type="GO" id="GO:0004181">
    <property type="term" value="F:metallocarboxypeptidase activity"/>
    <property type="evidence" value="ECO:0007669"/>
    <property type="project" value="InterPro"/>
</dbReference>
<keyword evidence="7" id="KW-0479">Metal-binding</keyword>
<evidence type="ECO:0000256" key="3">
    <source>
        <dbReference type="ARBA" id="ARBA00005988"/>
    </source>
</evidence>
<dbReference type="Gene3D" id="1.25.10.10">
    <property type="entry name" value="Leucine-rich Repeat Variant"/>
    <property type="match status" value="1"/>
</dbReference>
<dbReference type="InterPro" id="IPR050821">
    <property type="entry name" value="Cytosolic_carboxypeptidase"/>
</dbReference>
<evidence type="ECO:0000313" key="16">
    <source>
        <dbReference type="EMBL" id="KAK2181228.1"/>
    </source>
</evidence>
<comment type="caution">
    <text evidence="16">The sequence shown here is derived from an EMBL/GenBank/DDBJ whole genome shotgun (WGS) entry which is preliminary data.</text>
</comment>
<evidence type="ECO:0000256" key="12">
    <source>
        <dbReference type="ARBA" id="ARBA00026108"/>
    </source>
</evidence>
<evidence type="ECO:0000256" key="2">
    <source>
        <dbReference type="ARBA" id="ARBA00004496"/>
    </source>
</evidence>
<name>A0AAD9L2K0_RIDPI</name>
<dbReference type="EC" id="3.4.17.24" evidence="12"/>
<dbReference type="FunFam" id="2.60.40.3120:FF:000001">
    <property type="entry name" value="cytosolic carboxypeptidase 1 isoform X1"/>
    <property type="match status" value="1"/>
</dbReference>
<evidence type="ECO:0000259" key="15">
    <source>
        <dbReference type="PROSITE" id="PS52035"/>
    </source>
</evidence>
<dbReference type="EMBL" id="JAODUO010000405">
    <property type="protein sequence ID" value="KAK2181228.1"/>
    <property type="molecule type" value="Genomic_DNA"/>
</dbReference>
<evidence type="ECO:0000256" key="9">
    <source>
        <dbReference type="ARBA" id="ARBA00022833"/>
    </source>
</evidence>
<comment type="catalytic activity">
    <reaction evidence="11">
        <text>C-terminal L-alpha-aminoacyl-L-glutamyl-L-glutamyl-[tubulin] + H2O = C-terminal L-alpha-aminoacyl-L-glutamyl-[tubulin] + L-glutamate</text>
        <dbReference type="Rhea" id="RHEA:63792"/>
        <dbReference type="Rhea" id="RHEA-COMP:16435"/>
        <dbReference type="Rhea" id="RHEA-COMP:16436"/>
        <dbReference type="ChEBI" id="CHEBI:15377"/>
        <dbReference type="ChEBI" id="CHEBI:29985"/>
        <dbReference type="ChEBI" id="CHEBI:149555"/>
        <dbReference type="ChEBI" id="CHEBI:149556"/>
        <dbReference type="EC" id="3.4.17.24"/>
    </reaction>
    <physiologicalReaction direction="left-to-right" evidence="11">
        <dbReference type="Rhea" id="RHEA:63793"/>
    </physiologicalReaction>
</comment>
<keyword evidence="10" id="KW-0482">Metalloprotease</keyword>
<feature type="region of interest" description="Disordered" evidence="14">
    <location>
        <begin position="522"/>
        <end position="548"/>
    </location>
</feature>